<evidence type="ECO:0000313" key="2">
    <source>
        <dbReference type="Proteomes" id="UP000078512"/>
    </source>
</evidence>
<proteinExistence type="predicted"/>
<evidence type="ECO:0000313" key="1">
    <source>
        <dbReference type="EMBL" id="OAQ28860.1"/>
    </source>
</evidence>
<reference evidence="1 2" key="1">
    <citation type="submission" date="2016-05" db="EMBL/GenBank/DDBJ databases">
        <title>Genome sequencing reveals origins of a unique bacterial endosymbiosis in the earliest lineages of terrestrial Fungi.</title>
        <authorList>
            <consortium name="DOE Joint Genome Institute"/>
            <person name="Uehling J."/>
            <person name="Gryganskyi A."/>
            <person name="Hameed K."/>
            <person name="Tschaplinski T."/>
            <person name="Misztal P."/>
            <person name="Wu S."/>
            <person name="Desiro A."/>
            <person name="Vande Pol N."/>
            <person name="Du Z.-Y."/>
            <person name="Zienkiewicz A."/>
            <person name="Zienkiewicz K."/>
            <person name="Morin E."/>
            <person name="Tisserant E."/>
            <person name="Splivallo R."/>
            <person name="Hainaut M."/>
            <person name="Henrissat B."/>
            <person name="Ohm R."/>
            <person name="Kuo A."/>
            <person name="Yan J."/>
            <person name="Lipzen A."/>
            <person name="Nolan M."/>
            <person name="Labutti K."/>
            <person name="Barry K."/>
            <person name="Goldstein A."/>
            <person name="Labbe J."/>
            <person name="Schadt C."/>
            <person name="Tuskan G."/>
            <person name="Grigoriev I."/>
            <person name="Martin F."/>
            <person name="Vilgalys R."/>
            <person name="Bonito G."/>
        </authorList>
    </citation>
    <scope>NUCLEOTIDE SEQUENCE [LARGE SCALE GENOMIC DNA]</scope>
    <source>
        <strain evidence="1 2">AG-77</strain>
    </source>
</reference>
<keyword evidence="2" id="KW-1185">Reference proteome</keyword>
<organism evidence="1 2">
    <name type="scientific">Linnemannia elongata AG-77</name>
    <dbReference type="NCBI Taxonomy" id="1314771"/>
    <lineage>
        <taxon>Eukaryota</taxon>
        <taxon>Fungi</taxon>
        <taxon>Fungi incertae sedis</taxon>
        <taxon>Mucoromycota</taxon>
        <taxon>Mortierellomycotina</taxon>
        <taxon>Mortierellomycetes</taxon>
        <taxon>Mortierellales</taxon>
        <taxon>Mortierellaceae</taxon>
        <taxon>Linnemannia</taxon>
    </lineage>
</organism>
<protein>
    <submittedName>
        <fullName evidence="1">Uncharacterized protein</fullName>
    </submittedName>
</protein>
<accession>A0A197JUG9</accession>
<dbReference type="Proteomes" id="UP000078512">
    <property type="component" value="Unassembled WGS sequence"/>
</dbReference>
<gene>
    <name evidence="1" type="ORF">K457DRAFT_19777</name>
</gene>
<name>A0A197JUG9_9FUNG</name>
<dbReference type="AlphaFoldDB" id="A0A197JUG9"/>
<sequence>MEAEAAVVKAVVEAVVDASLPATTTPIPAPAPVAITTTITVTTTTTTIFVIQQLRAEQPLFLTSQTSRNEPLLYRLDPAPWLWDTCDKEVPRRGQEESIPPSPSYLSVRKPGLTWSSACDYVKGVGWGRGLIWASEGYYGNLRAHYGIAGYCWVEG</sequence>
<dbReference type="EMBL" id="KV442045">
    <property type="protein sequence ID" value="OAQ28860.1"/>
    <property type="molecule type" value="Genomic_DNA"/>
</dbReference>